<dbReference type="Proteomes" id="UP000582659">
    <property type="component" value="Unassembled WGS sequence"/>
</dbReference>
<feature type="region of interest" description="Disordered" evidence="6">
    <location>
        <begin position="355"/>
        <end position="492"/>
    </location>
</feature>
<feature type="compositionally biased region" description="Polar residues" evidence="6">
    <location>
        <begin position="469"/>
        <end position="485"/>
    </location>
</feature>
<keyword evidence="3 7" id="KW-0812">Transmembrane</keyword>
<feature type="compositionally biased region" description="Polar residues" evidence="6">
    <location>
        <begin position="292"/>
        <end position="318"/>
    </location>
</feature>
<accession>A0A1I7S9U5</accession>
<feature type="transmembrane region" description="Helical" evidence="7">
    <location>
        <begin position="71"/>
        <end position="92"/>
    </location>
</feature>
<evidence type="ECO:0000256" key="5">
    <source>
        <dbReference type="ARBA" id="ARBA00023136"/>
    </source>
</evidence>
<evidence type="ECO:0000256" key="1">
    <source>
        <dbReference type="ARBA" id="ARBA00004127"/>
    </source>
</evidence>
<name>A0A1I7S9U5_BURXY</name>
<dbReference type="PANTHER" id="PTHR21324">
    <property type="entry name" value="FASTING-INDUCIBLE INTEGRAL MEMBRANE PROTEIN TM6P1-RELATED"/>
    <property type="match status" value="1"/>
</dbReference>
<comment type="subcellular location">
    <subcellularLocation>
        <location evidence="1">Endomembrane system</location>
        <topology evidence="1">Multi-pass membrane protein</topology>
    </subcellularLocation>
</comment>
<organism evidence="11 13">
    <name type="scientific">Bursaphelenchus xylophilus</name>
    <name type="common">Pinewood nematode worm</name>
    <name type="synonym">Aphelenchoides xylophilus</name>
    <dbReference type="NCBI Taxonomy" id="6326"/>
    <lineage>
        <taxon>Eukaryota</taxon>
        <taxon>Metazoa</taxon>
        <taxon>Ecdysozoa</taxon>
        <taxon>Nematoda</taxon>
        <taxon>Chromadorea</taxon>
        <taxon>Rhabditida</taxon>
        <taxon>Tylenchina</taxon>
        <taxon>Tylenchomorpha</taxon>
        <taxon>Aphelenchoidea</taxon>
        <taxon>Aphelenchoididae</taxon>
        <taxon>Bursaphelenchus</taxon>
    </lineage>
</organism>
<feature type="transmembrane region" description="Helical" evidence="7">
    <location>
        <begin position="26"/>
        <end position="46"/>
    </location>
</feature>
<feature type="compositionally biased region" description="Polar residues" evidence="6">
    <location>
        <begin position="400"/>
        <end position="409"/>
    </location>
</feature>
<evidence type="ECO:0000256" key="6">
    <source>
        <dbReference type="SAM" id="MobiDB-lite"/>
    </source>
</evidence>
<evidence type="ECO:0000256" key="4">
    <source>
        <dbReference type="ARBA" id="ARBA00022989"/>
    </source>
</evidence>
<evidence type="ECO:0000313" key="9">
    <source>
        <dbReference type="EMBL" id="CAD5233818.1"/>
    </source>
</evidence>
<sequence>MLDYLLPFMRLDHHPEFVRVRIRTRFFPILTVITAVLAFFTGYGLAVGQGRTQWNLPYISDGGTFPPESCIFGILLSMSGFFWICTVFAMHIRLNTHLRTTNNDELPFYYKIIFLFMMSIGLTSGVGVLLVACVQETNVNVFHLIGAMMAFCCGLFYLWVLLFLTLIVKPSFSSVRIMIIRGLIIFIASCAFLLAVTNNLPGSYNQSLYNATLTPGRGHIVQVPWDSELHGWHLMNTYCEWVIALSFVTLILTMTFELGPYELHSHRLMKMANSGSLPTQEPPQPTGVLVNDGTQTTSAPELMNQPNGQNLAGQSALEQGQQPVQTPGQGQPQLQRQPLINAGVQTEFVAPKSENDLQQASGTPILPAASTPIPIQNANDQNLGVRPPIRPGEKDEPSQPEANNSQGFRTTPVLAGSAPVTPAKTPKMGTAKTPEPTSNRVQRRRKDSKKSNREEYIQPSKGRVIYMDTATNTPRDVAVQTTPDASSRKRKD</sequence>
<feature type="transmembrane region" description="Helical" evidence="7">
    <location>
        <begin position="144"/>
        <end position="167"/>
    </location>
</feature>
<evidence type="ECO:0000256" key="7">
    <source>
        <dbReference type="SAM" id="Phobius"/>
    </source>
</evidence>
<keyword evidence="5 7" id="KW-0472">Membrane</keyword>
<dbReference type="eggNOG" id="KOG4320">
    <property type="taxonomic scope" value="Eukaryota"/>
</dbReference>
<gene>
    <name evidence="9" type="ORF">BXYJ_LOCUS13909</name>
</gene>
<comment type="similarity">
    <text evidence="2">Belongs to the DRAM/TMEM150 family.</text>
</comment>
<feature type="transmembrane region" description="Helical" evidence="7">
    <location>
        <begin position="241"/>
        <end position="261"/>
    </location>
</feature>
<dbReference type="Pfam" id="PF10277">
    <property type="entry name" value="Frag1"/>
    <property type="match status" value="1"/>
</dbReference>
<evidence type="ECO:0000313" key="11">
    <source>
        <dbReference type="Proteomes" id="UP000095284"/>
    </source>
</evidence>
<protein>
    <submittedName>
        <fullName evidence="9">(pine wood nematode) hypothetical protein</fullName>
    </submittedName>
</protein>
<dbReference type="Proteomes" id="UP000095284">
    <property type="component" value="Unplaced"/>
</dbReference>
<dbReference type="EMBL" id="CAJFDI010000006">
    <property type="protein sequence ID" value="CAD5233818.1"/>
    <property type="molecule type" value="Genomic_DNA"/>
</dbReference>
<feature type="transmembrane region" description="Helical" evidence="7">
    <location>
        <begin position="112"/>
        <end position="132"/>
    </location>
</feature>
<dbReference type="OrthoDB" id="191706at2759"/>
<keyword evidence="12" id="KW-1185">Reference proteome</keyword>
<evidence type="ECO:0000313" key="10">
    <source>
        <dbReference type="EMBL" id="CAG9129249.1"/>
    </source>
</evidence>
<keyword evidence="4 7" id="KW-1133">Transmembrane helix</keyword>
<proteinExistence type="inferred from homology"/>
<evidence type="ECO:0000313" key="12">
    <source>
        <dbReference type="Proteomes" id="UP000659654"/>
    </source>
</evidence>
<feature type="compositionally biased region" description="Polar residues" evidence="6">
    <location>
        <begin position="373"/>
        <end position="382"/>
    </location>
</feature>
<dbReference type="WBParaSite" id="BXY_0979200.1">
    <property type="protein sequence ID" value="BXY_0979200.1"/>
    <property type="gene ID" value="BXY_0979200"/>
</dbReference>
<reference evidence="13" key="1">
    <citation type="submission" date="2016-11" db="UniProtKB">
        <authorList>
            <consortium name="WormBaseParasite"/>
        </authorList>
    </citation>
    <scope>IDENTIFICATION</scope>
</reference>
<dbReference type="AlphaFoldDB" id="A0A1I7S9U5"/>
<dbReference type="GO" id="GO:0012505">
    <property type="term" value="C:endomembrane system"/>
    <property type="evidence" value="ECO:0007669"/>
    <property type="project" value="UniProtKB-SubCell"/>
</dbReference>
<dbReference type="InterPro" id="IPR050911">
    <property type="entry name" value="DRAM/TMEM150_Autophagy_Mod"/>
</dbReference>
<feature type="region of interest" description="Disordered" evidence="6">
    <location>
        <begin position="274"/>
        <end position="334"/>
    </location>
</feature>
<evidence type="ECO:0000313" key="13">
    <source>
        <dbReference type="WBParaSite" id="BXY_0979200.1"/>
    </source>
</evidence>
<dbReference type="InterPro" id="IPR019402">
    <property type="entry name" value="CWH43_N"/>
</dbReference>
<feature type="domain" description="CWH43-like N-terminal" evidence="8">
    <location>
        <begin position="26"/>
        <end position="260"/>
    </location>
</feature>
<reference evidence="10" key="2">
    <citation type="submission" date="2020-08" db="EMBL/GenBank/DDBJ databases">
        <authorList>
            <person name="Kikuchi T."/>
        </authorList>
    </citation>
    <scope>NUCLEOTIDE SEQUENCE</scope>
    <source>
        <strain evidence="9">Ka4C1</strain>
    </source>
</reference>
<dbReference type="Proteomes" id="UP000659654">
    <property type="component" value="Unassembled WGS sequence"/>
</dbReference>
<evidence type="ECO:0000256" key="2">
    <source>
        <dbReference type="ARBA" id="ARBA00006565"/>
    </source>
</evidence>
<dbReference type="PANTHER" id="PTHR21324:SF2">
    <property type="entry name" value="EG:22E5.9 PROTEIN"/>
    <property type="match status" value="1"/>
</dbReference>
<evidence type="ECO:0000256" key="3">
    <source>
        <dbReference type="ARBA" id="ARBA00022692"/>
    </source>
</evidence>
<feature type="compositionally biased region" description="Low complexity" evidence="6">
    <location>
        <begin position="319"/>
        <end position="334"/>
    </location>
</feature>
<evidence type="ECO:0000259" key="8">
    <source>
        <dbReference type="Pfam" id="PF10277"/>
    </source>
</evidence>
<feature type="transmembrane region" description="Helical" evidence="7">
    <location>
        <begin position="179"/>
        <end position="197"/>
    </location>
</feature>
<dbReference type="EMBL" id="CAJFCV020000006">
    <property type="protein sequence ID" value="CAG9129249.1"/>
    <property type="molecule type" value="Genomic_DNA"/>
</dbReference>